<dbReference type="PANTHER" id="PTHR45673">
    <property type="entry name" value="SERINE/THREONINE-PROTEIN PHOSPHATASE 2B CATALYTIC SUBUNIT 1-RELATED"/>
    <property type="match status" value="1"/>
</dbReference>
<dbReference type="InterPro" id="IPR029052">
    <property type="entry name" value="Metallo-depent_PP-like"/>
</dbReference>
<dbReference type="Gene3D" id="3.60.21.10">
    <property type="match status" value="1"/>
</dbReference>
<accession>A0AAD5LLK8</accession>
<dbReference type="AlphaFoldDB" id="A0AAD5LLK8"/>
<evidence type="ECO:0008006" key="3">
    <source>
        <dbReference type="Google" id="ProtNLM"/>
    </source>
</evidence>
<proteinExistence type="predicted"/>
<evidence type="ECO:0000313" key="1">
    <source>
        <dbReference type="EMBL" id="KAJ0402925.1"/>
    </source>
</evidence>
<dbReference type="GO" id="GO:0097720">
    <property type="term" value="P:calcineurin-mediated signaling"/>
    <property type="evidence" value="ECO:0007669"/>
    <property type="project" value="InterPro"/>
</dbReference>
<dbReference type="EMBL" id="JAKCXM010000092">
    <property type="protein sequence ID" value="KAJ0402925.1"/>
    <property type="molecule type" value="Genomic_DNA"/>
</dbReference>
<dbReference type="GO" id="GO:0033192">
    <property type="term" value="F:calmodulin-dependent protein phosphatase activity"/>
    <property type="evidence" value="ECO:0007669"/>
    <property type="project" value="InterPro"/>
</dbReference>
<sequence length="87" mass="9587">MTVTLEQMMELFRGQKALSVEAALAIIHDAQHVFNAEPNIVGVEAATSYVFGDIHGQYFDLIALMDRVGLQQLVGASEALEKMAERH</sequence>
<protein>
    <recommendedName>
        <fullName evidence="3">Protein-serine/threonine phosphatase</fullName>
    </recommendedName>
</protein>
<reference evidence="1" key="1">
    <citation type="submission" date="2021-12" db="EMBL/GenBank/DDBJ databases">
        <title>Prjna785345.</title>
        <authorList>
            <person name="Rujirawat T."/>
            <person name="Krajaejun T."/>
        </authorList>
    </citation>
    <scope>NUCLEOTIDE SEQUENCE</scope>
    <source>
        <strain evidence="1">Pi057C3</strain>
    </source>
</reference>
<keyword evidence="2" id="KW-1185">Reference proteome</keyword>
<dbReference type="InterPro" id="IPR043360">
    <property type="entry name" value="PP2B"/>
</dbReference>
<comment type="caution">
    <text evidence="1">The sequence shown here is derived from an EMBL/GenBank/DDBJ whole genome shotgun (WGS) entry which is preliminary data.</text>
</comment>
<dbReference type="Proteomes" id="UP001209570">
    <property type="component" value="Unassembled WGS sequence"/>
</dbReference>
<name>A0AAD5LLK8_PYTIN</name>
<dbReference type="SUPFAM" id="SSF56300">
    <property type="entry name" value="Metallo-dependent phosphatases"/>
    <property type="match status" value="1"/>
</dbReference>
<organism evidence="1 2">
    <name type="scientific">Pythium insidiosum</name>
    <name type="common">Pythiosis disease agent</name>
    <dbReference type="NCBI Taxonomy" id="114742"/>
    <lineage>
        <taxon>Eukaryota</taxon>
        <taxon>Sar</taxon>
        <taxon>Stramenopiles</taxon>
        <taxon>Oomycota</taxon>
        <taxon>Peronosporomycetes</taxon>
        <taxon>Pythiales</taxon>
        <taxon>Pythiaceae</taxon>
        <taxon>Pythium</taxon>
    </lineage>
</organism>
<gene>
    <name evidence="1" type="ORF">P43SY_005910</name>
</gene>
<evidence type="ECO:0000313" key="2">
    <source>
        <dbReference type="Proteomes" id="UP001209570"/>
    </source>
</evidence>